<dbReference type="GO" id="GO:0060271">
    <property type="term" value="P:cilium assembly"/>
    <property type="evidence" value="ECO:0007669"/>
    <property type="project" value="TreeGrafter"/>
</dbReference>
<dbReference type="AlphaFoldDB" id="W4FHA7"/>
<evidence type="ECO:0000313" key="7">
    <source>
        <dbReference type="EMBL" id="ETV66244.1"/>
    </source>
</evidence>
<feature type="domain" description="PTHB1 GAE" evidence="3">
    <location>
        <begin position="475"/>
        <end position="562"/>
    </location>
</feature>
<dbReference type="InterPro" id="IPR026511">
    <property type="entry name" value="PTHB1"/>
</dbReference>
<dbReference type="InterPro" id="IPR028073">
    <property type="entry name" value="PHTB1_N_dom"/>
</dbReference>
<feature type="domain" description="PTHB1 N-terminal" evidence="2">
    <location>
        <begin position="1"/>
        <end position="380"/>
    </location>
</feature>
<evidence type="ECO:0000259" key="4">
    <source>
        <dbReference type="Pfam" id="PF23337"/>
    </source>
</evidence>
<evidence type="ECO:0000256" key="1">
    <source>
        <dbReference type="SAM" id="MobiDB-lite"/>
    </source>
</evidence>
<dbReference type="InterPro" id="IPR055362">
    <property type="entry name" value="PTHB1_pf_dom"/>
</dbReference>
<dbReference type="GO" id="GO:0016020">
    <property type="term" value="C:membrane"/>
    <property type="evidence" value="ECO:0007669"/>
    <property type="project" value="TreeGrafter"/>
</dbReference>
<dbReference type="Pfam" id="PF23339">
    <property type="entry name" value="PTHB1_CtH"/>
    <property type="match status" value="1"/>
</dbReference>
<dbReference type="Pfam" id="PF23338">
    <property type="entry name" value="PTHB1_hp"/>
    <property type="match status" value="1"/>
</dbReference>
<dbReference type="Pfam" id="PF14728">
    <property type="entry name" value="PTHB1_GAE"/>
    <property type="match status" value="1"/>
</dbReference>
<dbReference type="GO" id="GO:0034464">
    <property type="term" value="C:BBSome"/>
    <property type="evidence" value="ECO:0007669"/>
    <property type="project" value="InterPro"/>
</dbReference>
<reference evidence="7" key="1">
    <citation type="submission" date="2013-12" db="EMBL/GenBank/DDBJ databases">
        <title>The Genome Sequence of Aphanomyces astaci APO3.</title>
        <authorList>
            <consortium name="The Broad Institute Genomics Platform"/>
            <person name="Russ C."/>
            <person name="Tyler B."/>
            <person name="van West P."/>
            <person name="Dieguez-Uribeondo J."/>
            <person name="Young S.K."/>
            <person name="Zeng Q."/>
            <person name="Gargeya S."/>
            <person name="Fitzgerald M."/>
            <person name="Abouelleil A."/>
            <person name="Alvarado L."/>
            <person name="Chapman S.B."/>
            <person name="Gainer-Dewar J."/>
            <person name="Goldberg J."/>
            <person name="Griggs A."/>
            <person name="Gujja S."/>
            <person name="Hansen M."/>
            <person name="Howarth C."/>
            <person name="Imamovic A."/>
            <person name="Ireland A."/>
            <person name="Larimer J."/>
            <person name="McCowan C."/>
            <person name="Murphy C."/>
            <person name="Pearson M."/>
            <person name="Poon T.W."/>
            <person name="Priest M."/>
            <person name="Roberts A."/>
            <person name="Saif S."/>
            <person name="Shea T."/>
            <person name="Sykes S."/>
            <person name="Wortman J."/>
            <person name="Nusbaum C."/>
            <person name="Birren B."/>
        </authorList>
    </citation>
    <scope>NUCLEOTIDE SEQUENCE [LARGE SCALE GENOMIC DNA]</scope>
    <source>
        <strain evidence="7">APO3</strain>
    </source>
</reference>
<feature type="compositionally biased region" description="Basic and acidic residues" evidence="1">
    <location>
        <begin position="903"/>
        <end position="912"/>
    </location>
</feature>
<gene>
    <name evidence="7" type="ORF">H257_17226</name>
</gene>
<sequence>MSLFQAREWWTVASGNAEEYTYGALSVGNVDNDPTPHDKIVVGSLNGTLRVYYPTHGEFKIDHLLMEEHLEHPILQVEVGRFVPHSSNVGIAVLHPKHLAVYCLDGVGGAGMAASYFKLTKKYEHPLGLDGEHFTAFNMTIGSFGKSPEKDHICVQSLDGRLQFFEQDRFSFMQQLPTCLVPGTMCYAAATDSLITATSDLHVECYRYQVMATSVVLKKKHNDDGAKQDAKEAKGVTAVKALHSEWRTNLGELVLDIRTGKFHWEVRARSFDVVVLGEFSLFCLTPSGDVCFHKRLGFHPSSLCLYSRPLCDNSESTDNVIIATHAKQWMIFRDAHLIWSAVAPSISTALSVSSFGGIDGMVVSLDDDGRLSVNYLGTDPPTTSVMASDAKEVNYEEMDEEHRTLLNIIRRSQGERRTEPKERVLLRAQVPALLDPPSLHTEADLRTFTGRENADENVTTDGDVVTGPDHKPVALTMRVYVTYTGSNVLNNVTIAITPPANVIVCGPSSILLDSIDGKAGTPLILPIVLRPSASVMPSSLDVIISAAYTLESGQPRTSLCTVKLPMCMMCRLIPPVKASTFKFTLDTNQEPPQLTELFDDMLTQPGATPDWAKQVTGSAANVLSFQYYNGIDVTILVSKNAGRYRIQSTELDALWMVSNELVDRLQLLHVQQTQGDDDDDPSALPPPLHIQYQEPLPLADFFAAIDEHFAYRKEMAELHAELNDRAHQFRVIQKRLLVRYKDRSPSPLNCLDMLLHGTYSQLLDLSRRVDHVQSKVQVSANRLACSVHLLLMLIRYKFDLDDDNFAVLSAHLSPRVADAWEESTETAMTDLLKTALAVKKENAAAVAVGVPVELVLPEDTKKLKKHITIVCDRLGKGGRLVGGATSAAAAAGKSDANDDDGGKEEKDSGAKP</sequence>
<dbReference type="InterPro" id="IPR011047">
    <property type="entry name" value="Quinoprotein_ADH-like_sf"/>
</dbReference>
<evidence type="ECO:0008006" key="8">
    <source>
        <dbReference type="Google" id="ProtNLM"/>
    </source>
</evidence>
<proteinExistence type="predicted"/>
<dbReference type="GeneID" id="20819222"/>
<accession>W4FHA7</accession>
<dbReference type="Pfam" id="PF14727">
    <property type="entry name" value="PHTB1_N"/>
    <property type="match status" value="1"/>
</dbReference>
<dbReference type="PANTHER" id="PTHR20991">
    <property type="entry name" value="PARATHYROID HORMONE-RESPONSIVE B1 GENE"/>
    <property type="match status" value="1"/>
</dbReference>
<dbReference type="InterPro" id="IPR028074">
    <property type="entry name" value="PHTB1_GAE_dom"/>
</dbReference>
<dbReference type="VEuPathDB" id="FungiDB:H257_17226"/>
<dbReference type="InterPro" id="IPR055364">
    <property type="entry name" value="PTHB1_CtH_dom"/>
</dbReference>
<evidence type="ECO:0000259" key="5">
    <source>
        <dbReference type="Pfam" id="PF23338"/>
    </source>
</evidence>
<evidence type="ECO:0000259" key="6">
    <source>
        <dbReference type="Pfam" id="PF23339"/>
    </source>
</evidence>
<dbReference type="PANTHER" id="PTHR20991:SF0">
    <property type="entry name" value="PROTEIN PTHB1"/>
    <property type="match status" value="1"/>
</dbReference>
<dbReference type="OrthoDB" id="10262646at2759"/>
<dbReference type="STRING" id="112090.W4FHA7"/>
<feature type="domain" description="PTHB1 C-terminal helix bundle" evidence="6">
    <location>
        <begin position="800"/>
        <end position="874"/>
    </location>
</feature>
<dbReference type="Pfam" id="PF23337">
    <property type="entry name" value="PTHB1_pf"/>
    <property type="match status" value="1"/>
</dbReference>
<organism evidence="7">
    <name type="scientific">Aphanomyces astaci</name>
    <name type="common">Crayfish plague agent</name>
    <dbReference type="NCBI Taxonomy" id="112090"/>
    <lineage>
        <taxon>Eukaryota</taxon>
        <taxon>Sar</taxon>
        <taxon>Stramenopiles</taxon>
        <taxon>Oomycota</taxon>
        <taxon>Saprolegniomycetes</taxon>
        <taxon>Saprolegniales</taxon>
        <taxon>Verrucalvaceae</taxon>
        <taxon>Aphanomyces</taxon>
    </lineage>
</organism>
<dbReference type="RefSeq" id="XP_009844235.1">
    <property type="nucleotide sequence ID" value="XM_009845933.1"/>
</dbReference>
<feature type="domain" description="PTHB1 platform" evidence="4">
    <location>
        <begin position="565"/>
        <end position="670"/>
    </location>
</feature>
<feature type="region of interest" description="Disordered" evidence="1">
    <location>
        <begin position="888"/>
        <end position="912"/>
    </location>
</feature>
<evidence type="ECO:0000259" key="3">
    <source>
        <dbReference type="Pfam" id="PF14728"/>
    </source>
</evidence>
<dbReference type="EMBL" id="KI913214">
    <property type="protein sequence ID" value="ETV66244.1"/>
    <property type="molecule type" value="Genomic_DNA"/>
</dbReference>
<name>W4FHA7_APHAT</name>
<feature type="domain" description="PTHB1 hairpin" evidence="5">
    <location>
        <begin position="695"/>
        <end position="797"/>
    </location>
</feature>
<dbReference type="SUPFAM" id="SSF50998">
    <property type="entry name" value="Quinoprotein alcohol dehydrogenase-like"/>
    <property type="match status" value="1"/>
</dbReference>
<dbReference type="InterPro" id="IPR055363">
    <property type="entry name" value="PTHB1_hp_dom"/>
</dbReference>
<evidence type="ECO:0000259" key="2">
    <source>
        <dbReference type="Pfam" id="PF14727"/>
    </source>
</evidence>
<protein>
    <recommendedName>
        <fullName evidence="8">PTHB1 N-terminal domain-containing protein</fullName>
    </recommendedName>
</protein>